<dbReference type="EMBL" id="QKWP01000137">
    <property type="protein sequence ID" value="RIB26399.1"/>
    <property type="molecule type" value="Genomic_DNA"/>
</dbReference>
<evidence type="ECO:0000313" key="2">
    <source>
        <dbReference type="Proteomes" id="UP000266673"/>
    </source>
</evidence>
<dbReference type="Proteomes" id="UP000266673">
    <property type="component" value="Unassembled WGS sequence"/>
</dbReference>
<reference evidence="1 2" key="1">
    <citation type="submission" date="2018-06" db="EMBL/GenBank/DDBJ databases">
        <title>Comparative genomics reveals the genomic features of Rhizophagus irregularis, R. cerebriforme, R. diaphanum and Gigaspora rosea, and their symbiotic lifestyle signature.</title>
        <authorList>
            <person name="Morin E."/>
            <person name="San Clemente H."/>
            <person name="Chen E.C.H."/>
            <person name="De La Providencia I."/>
            <person name="Hainaut M."/>
            <person name="Kuo A."/>
            <person name="Kohler A."/>
            <person name="Murat C."/>
            <person name="Tang N."/>
            <person name="Roy S."/>
            <person name="Loubradou J."/>
            <person name="Henrissat B."/>
            <person name="Grigoriev I.V."/>
            <person name="Corradi N."/>
            <person name="Roux C."/>
            <person name="Martin F.M."/>
        </authorList>
    </citation>
    <scope>NUCLEOTIDE SEQUENCE [LARGE SCALE GENOMIC DNA]</scope>
    <source>
        <strain evidence="1 2">DAOM 194757</strain>
    </source>
</reference>
<keyword evidence="2" id="KW-1185">Reference proteome</keyword>
<accession>A0A397VZF4</accession>
<dbReference type="STRING" id="44941.A0A397VZF4"/>
<gene>
    <name evidence="1" type="ORF">C2G38_2064980</name>
</gene>
<comment type="caution">
    <text evidence="1">The sequence shown here is derived from an EMBL/GenBank/DDBJ whole genome shotgun (WGS) entry which is preliminary data.</text>
</comment>
<dbReference type="OrthoDB" id="2416857at2759"/>
<organism evidence="1 2">
    <name type="scientific">Gigaspora rosea</name>
    <dbReference type="NCBI Taxonomy" id="44941"/>
    <lineage>
        <taxon>Eukaryota</taxon>
        <taxon>Fungi</taxon>
        <taxon>Fungi incertae sedis</taxon>
        <taxon>Mucoromycota</taxon>
        <taxon>Glomeromycotina</taxon>
        <taxon>Glomeromycetes</taxon>
        <taxon>Diversisporales</taxon>
        <taxon>Gigasporaceae</taxon>
        <taxon>Gigaspora</taxon>
    </lineage>
</organism>
<name>A0A397VZF4_9GLOM</name>
<sequence length="90" mass="10589">MNNSYCHSHKKSPYKLVYGGKPKANCTLVEELFLRNIQDEEDIPDTIDMQSVNCTEIDELEDTIEMQDYQKNLNVDQESKIFLIDYFNYA</sequence>
<protein>
    <submittedName>
        <fullName evidence="1">Uncharacterized protein</fullName>
    </submittedName>
</protein>
<proteinExistence type="predicted"/>
<dbReference type="AlphaFoldDB" id="A0A397VZF4"/>
<evidence type="ECO:0000313" key="1">
    <source>
        <dbReference type="EMBL" id="RIB26399.1"/>
    </source>
</evidence>